<evidence type="ECO:0000313" key="2">
    <source>
        <dbReference type="Proteomes" id="UP000028501"/>
    </source>
</evidence>
<accession>A0A075WHD8</accession>
<dbReference type="AlphaFoldDB" id="A0A075WHD8"/>
<dbReference type="RefSeq" id="WP_257640141.1">
    <property type="nucleotide sequence ID" value="NZ_CP006577.1"/>
</dbReference>
<protein>
    <submittedName>
        <fullName evidence="1">Uncharacterized protein</fullName>
    </submittedName>
</protein>
<sequence>MTPEEFLAAVAAINRYLREKEGVVELREYPRNWKMAARLRE</sequence>
<dbReference type="Proteomes" id="UP000028501">
    <property type="component" value="Chromosome"/>
</dbReference>
<gene>
    <name evidence="1" type="ORF">AFULGI_00024920</name>
</gene>
<name>A0A075WHD8_ARCFL</name>
<dbReference type="GeneID" id="77136225"/>
<proteinExistence type="predicted"/>
<dbReference type="EMBL" id="CP006577">
    <property type="protein sequence ID" value="AIG99207.1"/>
    <property type="molecule type" value="Genomic_DNA"/>
</dbReference>
<dbReference type="HOGENOM" id="CLU_3263590_0_0_2"/>
<dbReference type="KEGG" id="afg:AFULGI_00024920"/>
<evidence type="ECO:0000313" key="1">
    <source>
        <dbReference type="EMBL" id="AIG99207.1"/>
    </source>
</evidence>
<reference evidence="1 2" key="1">
    <citation type="submission" date="2013-07" db="EMBL/GenBank/DDBJ databases">
        <title>Genome of Archaeoglobus fulgidus.</title>
        <authorList>
            <person name="Fiebig A."/>
            <person name="Birkeland N.-K."/>
        </authorList>
    </citation>
    <scope>NUCLEOTIDE SEQUENCE [LARGE SCALE GENOMIC DNA]</scope>
    <source>
        <strain evidence="1 2">DSM 8774</strain>
    </source>
</reference>
<organism evidence="1 2">
    <name type="scientific">Archaeoglobus fulgidus DSM 8774</name>
    <dbReference type="NCBI Taxonomy" id="1344584"/>
    <lineage>
        <taxon>Archaea</taxon>
        <taxon>Methanobacteriati</taxon>
        <taxon>Methanobacteriota</taxon>
        <taxon>Archaeoglobi</taxon>
        <taxon>Archaeoglobales</taxon>
        <taxon>Archaeoglobaceae</taxon>
        <taxon>Archaeoglobus</taxon>
    </lineage>
</organism>